<dbReference type="Proteomes" id="UP001279734">
    <property type="component" value="Unassembled WGS sequence"/>
</dbReference>
<comment type="caution">
    <text evidence="1">The sequence shown here is derived from an EMBL/GenBank/DDBJ whole genome shotgun (WGS) entry which is preliminary data.</text>
</comment>
<gene>
    <name evidence="1" type="ORF">Nepgr_011841</name>
</gene>
<accession>A0AAD3SFU2</accession>
<keyword evidence="2" id="KW-1185">Reference proteome</keyword>
<reference evidence="1" key="1">
    <citation type="submission" date="2023-05" db="EMBL/GenBank/DDBJ databases">
        <title>Nepenthes gracilis genome sequencing.</title>
        <authorList>
            <person name="Fukushima K."/>
        </authorList>
    </citation>
    <scope>NUCLEOTIDE SEQUENCE</scope>
    <source>
        <strain evidence="1">SING2019-196</strain>
    </source>
</reference>
<organism evidence="1 2">
    <name type="scientific">Nepenthes gracilis</name>
    <name type="common">Slender pitcher plant</name>
    <dbReference type="NCBI Taxonomy" id="150966"/>
    <lineage>
        <taxon>Eukaryota</taxon>
        <taxon>Viridiplantae</taxon>
        <taxon>Streptophyta</taxon>
        <taxon>Embryophyta</taxon>
        <taxon>Tracheophyta</taxon>
        <taxon>Spermatophyta</taxon>
        <taxon>Magnoliopsida</taxon>
        <taxon>eudicotyledons</taxon>
        <taxon>Gunneridae</taxon>
        <taxon>Pentapetalae</taxon>
        <taxon>Caryophyllales</taxon>
        <taxon>Nepenthaceae</taxon>
        <taxon>Nepenthes</taxon>
    </lineage>
</organism>
<dbReference type="EMBL" id="BSYO01000009">
    <property type="protein sequence ID" value="GMH10000.1"/>
    <property type="molecule type" value="Genomic_DNA"/>
</dbReference>
<evidence type="ECO:0000313" key="1">
    <source>
        <dbReference type="EMBL" id="GMH10000.1"/>
    </source>
</evidence>
<proteinExistence type="predicted"/>
<dbReference type="AlphaFoldDB" id="A0AAD3SFU2"/>
<sequence length="92" mass="10088">MNSSPELNAIADRDACRLVCSVELYATDSFASFVKIKASGRSPTNSREALANNLRILVVPCSQESIPMTVIMSSLRVSLKSDWMLHVIIFGI</sequence>
<protein>
    <submittedName>
        <fullName evidence="1">Uncharacterized protein</fullName>
    </submittedName>
</protein>
<name>A0AAD3SFU2_NEPGR</name>
<evidence type="ECO:0000313" key="2">
    <source>
        <dbReference type="Proteomes" id="UP001279734"/>
    </source>
</evidence>